<protein>
    <submittedName>
        <fullName evidence="4">Pol-like protein</fullName>
    </submittedName>
</protein>
<keyword evidence="1" id="KW-0479">Metal-binding</keyword>
<dbReference type="SUPFAM" id="SSF57756">
    <property type="entry name" value="Retrovirus zinc finger-like domains"/>
    <property type="match status" value="1"/>
</dbReference>
<keyword evidence="1" id="KW-0863">Zinc-finger</keyword>
<reference evidence="4" key="1">
    <citation type="submission" date="2023-02" db="EMBL/GenBank/DDBJ databases">
        <title>Colletotrichum kahawae CIFC_Que2 genome sequencing and assembly.</title>
        <authorList>
            <person name="Baroncelli R."/>
        </authorList>
    </citation>
    <scope>NUCLEOTIDE SEQUENCE</scope>
    <source>
        <strain evidence="4">CIFC_Que2</strain>
    </source>
</reference>
<comment type="caution">
    <text evidence="4">The sequence shown here is derived from an EMBL/GenBank/DDBJ whole genome shotgun (WGS) entry which is preliminary data.</text>
</comment>
<feature type="region of interest" description="Disordered" evidence="2">
    <location>
        <begin position="259"/>
        <end position="285"/>
    </location>
</feature>
<proteinExistence type="predicted"/>
<feature type="domain" description="CCHC-type" evidence="3">
    <location>
        <begin position="235"/>
        <end position="252"/>
    </location>
</feature>
<dbReference type="Gene3D" id="4.10.60.10">
    <property type="entry name" value="Zinc finger, CCHC-type"/>
    <property type="match status" value="1"/>
</dbReference>
<dbReference type="PROSITE" id="PS50158">
    <property type="entry name" value="ZF_CCHC"/>
    <property type="match status" value="1"/>
</dbReference>
<dbReference type="GO" id="GO:0008270">
    <property type="term" value="F:zinc ion binding"/>
    <property type="evidence" value="ECO:0007669"/>
    <property type="project" value="UniProtKB-KW"/>
</dbReference>
<name>A0AAD9XZQ0_COLKA</name>
<dbReference type="EMBL" id="VYYT01000693">
    <property type="protein sequence ID" value="KAK2730227.1"/>
    <property type="molecule type" value="Genomic_DNA"/>
</dbReference>
<keyword evidence="5" id="KW-1185">Reference proteome</keyword>
<organism evidence="4 5">
    <name type="scientific">Colletotrichum kahawae</name>
    <name type="common">Coffee berry disease fungus</name>
    <dbReference type="NCBI Taxonomy" id="34407"/>
    <lineage>
        <taxon>Eukaryota</taxon>
        <taxon>Fungi</taxon>
        <taxon>Dikarya</taxon>
        <taxon>Ascomycota</taxon>
        <taxon>Pezizomycotina</taxon>
        <taxon>Sordariomycetes</taxon>
        <taxon>Hypocreomycetidae</taxon>
        <taxon>Glomerellales</taxon>
        <taxon>Glomerellaceae</taxon>
        <taxon>Colletotrichum</taxon>
        <taxon>Colletotrichum gloeosporioides species complex</taxon>
    </lineage>
</organism>
<dbReference type="InterPro" id="IPR001878">
    <property type="entry name" value="Znf_CCHC"/>
</dbReference>
<accession>A0AAD9XZQ0</accession>
<evidence type="ECO:0000313" key="4">
    <source>
        <dbReference type="EMBL" id="KAK2730227.1"/>
    </source>
</evidence>
<dbReference type="Pfam" id="PF00098">
    <property type="entry name" value="zf-CCHC"/>
    <property type="match status" value="1"/>
</dbReference>
<dbReference type="CDD" id="cd00303">
    <property type="entry name" value="retropepsin_like"/>
    <property type="match status" value="1"/>
</dbReference>
<dbReference type="Proteomes" id="UP001281614">
    <property type="component" value="Unassembled WGS sequence"/>
</dbReference>
<dbReference type="AlphaFoldDB" id="A0AAD9XZQ0"/>
<dbReference type="SMART" id="SM00343">
    <property type="entry name" value="ZnF_C2HC"/>
    <property type="match status" value="1"/>
</dbReference>
<feature type="compositionally biased region" description="Basic and acidic residues" evidence="2">
    <location>
        <begin position="266"/>
        <end position="276"/>
    </location>
</feature>
<gene>
    <name evidence="4" type="ORF">CKAH01_19116</name>
</gene>
<evidence type="ECO:0000256" key="2">
    <source>
        <dbReference type="SAM" id="MobiDB-lite"/>
    </source>
</evidence>
<evidence type="ECO:0000313" key="5">
    <source>
        <dbReference type="Proteomes" id="UP001281614"/>
    </source>
</evidence>
<evidence type="ECO:0000259" key="3">
    <source>
        <dbReference type="PROSITE" id="PS50158"/>
    </source>
</evidence>
<dbReference type="InterPro" id="IPR036875">
    <property type="entry name" value="Znf_CCHC_sf"/>
</dbReference>
<sequence>MTQLLTALNGLMSTDRATPTPLTSSFTGRHKDYIAWSQQMRNKIELDVRYISSNADIWYFINSCLDSRLQQVVATFYAAGGPGGQKDSVEFLKYLDRTYKDLNTDLRAVTTLQTLRQQDDQSLSSFLPQFKRTLAEAGGANWADKAKIAFLKGALSTHLKRGLIYVELPKDDYHGWLLKAQDFAIKLKSLPQQAYKGTPSYSKALQASQQDVEGDMMMSSINRAKGKEKLGRDIRKCFNCNQIGHIAIQCPKPKHAYPAKVKKAKKREESSDKSPIEELGSSEAEESSGKDKLAVITTRIHKGTQVDALIDTGCDLYTLVDHNLARKLRLLVVDRSEQVLGSFSDAIGATKATGVVVFNLELCGYDEKILAYTVRGLGDDLFLGKP</sequence>
<keyword evidence="1" id="KW-0862">Zinc</keyword>
<dbReference type="GO" id="GO:0003676">
    <property type="term" value="F:nucleic acid binding"/>
    <property type="evidence" value="ECO:0007669"/>
    <property type="project" value="InterPro"/>
</dbReference>
<evidence type="ECO:0000256" key="1">
    <source>
        <dbReference type="PROSITE-ProRule" id="PRU00047"/>
    </source>
</evidence>